<dbReference type="HAMAP" id="MF_01491">
    <property type="entry name" value="RNase_J_bact"/>
    <property type="match status" value="1"/>
</dbReference>
<keyword evidence="3 12" id="KW-0479">Metal-binding</keyword>
<feature type="binding site" evidence="12">
    <location>
        <position position="428"/>
    </location>
    <ligand>
        <name>Zn(2+)</name>
        <dbReference type="ChEBI" id="CHEBI:29105"/>
        <label>1</label>
        <note>catalytic</note>
    </ligand>
</feature>
<feature type="binding site" evidence="9 11">
    <location>
        <begin position="402"/>
        <end position="406"/>
    </location>
    <ligand>
        <name>substrate</name>
    </ligand>
</feature>
<evidence type="ECO:0000256" key="5">
    <source>
        <dbReference type="ARBA" id="ARBA00022801"/>
    </source>
</evidence>
<feature type="binding site" evidence="12">
    <location>
        <position position="84"/>
    </location>
    <ligand>
        <name>Ca(2+)</name>
        <dbReference type="ChEBI" id="CHEBI:29108"/>
    </ligand>
</feature>
<dbReference type="SUPFAM" id="SSF56281">
    <property type="entry name" value="Metallo-hydrolase/oxidoreductase"/>
    <property type="match status" value="1"/>
</dbReference>
<dbReference type="CDD" id="cd07714">
    <property type="entry name" value="RNaseJ_MBL-fold"/>
    <property type="match status" value="1"/>
</dbReference>
<evidence type="ECO:0000313" key="15">
    <source>
        <dbReference type="EMBL" id="CAA9586290.1"/>
    </source>
</evidence>
<keyword evidence="5 9" id="KW-0378">Hydrolase</keyword>
<evidence type="ECO:0000256" key="3">
    <source>
        <dbReference type="ARBA" id="ARBA00022723"/>
    </source>
</evidence>
<dbReference type="Pfam" id="PF22505">
    <property type="entry name" value="RNase_J_b_CASP"/>
    <property type="match status" value="1"/>
</dbReference>
<feature type="binding site" evidence="12">
    <location>
        <position position="111"/>
    </location>
    <ligand>
        <name>Zn(2+)</name>
        <dbReference type="ChEBI" id="CHEBI:29105"/>
        <label>1</label>
        <note>catalytic</note>
    </ligand>
</feature>
<dbReference type="InterPro" id="IPR036866">
    <property type="entry name" value="RibonucZ/Hydroxyglut_hydro"/>
</dbReference>
<feature type="active site" description="Proton acceptor" evidence="10">
    <location>
        <position position="406"/>
    </location>
</feature>
<dbReference type="GO" id="GO:0003723">
    <property type="term" value="F:RNA binding"/>
    <property type="evidence" value="ECO:0007669"/>
    <property type="project" value="UniProtKB-UniRule"/>
</dbReference>
<evidence type="ECO:0000256" key="1">
    <source>
        <dbReference type="ARBA" id="ARBA00022490"/>
    </source>
</evidence>
<gene>
    <name evidence="9" type="primary">rnj</name>
    <name evidence="15" type="ORF">AVDCRST_MAG86-3586</name>
</gene>
<evidence type="ECO:0000256" key="2">
    <source>
        <dbReference type="ARBA" id="ARBA00022722"/>
    </source>
</evidence>
<feature type="binding site" evidence="12">
    <location>
        <position position="481"/>
    </location>
    <ligand>
        <name>Ca(2+)</name>
        <dbReference type="ChEBI" id="CHEBI:29108"/>
    </ligand>
</feature>
<sequence length="587" mass="64780">MSRIRKKEGGKETARGTGKPTAREATTKDGGVPGREPDAGAKALRIIPIGGMGEIGKNMFALEYEDEILLIDGGLAFPDANMLGVDILVPRIDWVVENAARVKGWVLTHGHEDHIGGLPYMLKLLPKIPMYGAKLTLGLLRGKFEEFRLKESDTDLREISTDERIKVSKYFTVDFFRMTHSIPDNSGLIVHTPIGRVVHSGDFKLDYHPADGKTSHLYKLAQAGQEGVLALISDSTNAERPGYTPSERDVMNAVEQIVSRASGRVIVTTFASHVHRLQNFIRVAEKYDRRVVIEGRSMVKNTRIAQELGYLEAKQPLVSTDEMTNLADDKVLFLCTGSQGQPMAALSRLASGTHKKISLQAGDTVILSSNPIPGNEEAVGRVINELYGKGVAVFYPPTYRVHASGHASQEELKLILDLTRPKFFLPWHGEVRHQINHKRLAEQMATPPQKIVVAENGDVLELSRNDLKKVGQIDAGVVLIDAVGKTSEEVTEPIIRDRQTLSSEGVVVIMALAGKSPSVEVISRGVSQNHRELNGEIEKIALESLKRGLREKRTLSDIRDDIFYPVRRHLRKATGRNPLIVPTVIEG</sequence>
<feature type="binding site" evidence="12">
    <location>
        <position position="202"/>
    </location>
    <ligand>
        <name>Zn(2+)</name>
        <dbReference type="ChEBI" id="CHEBI:29105"/>
        <label>1</label>
        <note>catalytic</note>
    </ligand>
</feature>
<keyword evidence="9" id="KW-0698">rRNA processing</keyword>
<dbReference type="InterPro" id="IPR001279">
    <property type="entry name" value="Metallo-B-lactamas"/>
</dbReference>
<evidence type="ECO:0000256" key="13">
    <source>
        <dbReference type="SAM" id="MobiDB-lite"/>
    </source>
</evidence>
<dbReference type="InterPro" id="IPR030854">
    <property type="entry name" value="RNase_J_bac"/>
</dbReference>
<dbReference type="PANTHER" id="PTHR43694:SF1">
    <property type="entry name" value="RIBONUCLEASE J"/>
    <property type="match status" value="1"/>
</dbReference>
<accession>A0A6J4VR35</accession>
<dbReference type="PIRSF" id="PIRSF004803">
    <property type="entry name" value="RnjA"/>
    <property type="match status" value="1"/>
</dbReference>
<feature type="domain" description="Metallo-beta-lactamase" evidence="14">
    <location>
        <begin position="56"/>
        <end position="254"/>
    </location>
</feature>
<comment type="cofactor">
    <cofactor evidence="12">
        <name>Ca(2+)</name>
        <dbReference type="ChEBI" id="CHEBI:29108"/>
    </cofactor>
    <text evidence="12">Binds 1 Ca(2+) cation per subunit. Seen in 1 crystal structure, it is not clear if it is physiologically important.</text>
</comment>
<dbReference type="GO" id="GO:0005737">
    <property type="term" value="C:cytoplasm"/>
    <property type="evidence" value="ECO:0007669"/>
    <property type="project" value="UniProtKB-SubCell"/>
</dbReference>
<dbReference type="Pfam" id="PF17770">
    <property type="entry name" value="RNase_J_C"/>
    <property type="match status" value="1"/>
</dbReference>
<comment type="cofactor">
    <cofactor evidence="12">
        <name>Zn(2+)</name>
        <dbReference type="ChEBI" id="CHEBI:29105"/>
    </cofactor>
    <text evidence="12">Binds 2 Zn(2+) ions per subunit. It is not clear if Zn(2+) or Mg(2+) is physiologically important.</text>
</comment>
<keyword evidence="2 9" id="KW-0540">Nuclease</keyword>
<evidence type="ECO:0000256" key="10">
    <source>
        <dbReference type="PIRSR" id="PIRSR004803-1"/>
    </source>
</evidence>
<feature type="binding site" evidence="12">
    <location>
        <position position="86"/>
    </location>
    <ligand>
        <name>Ca(2+)</name>
        <dbReference type="ChEBI" id="CHEBI:29108"/>
    </ligand>
</feature>
<keyword evidence="4 9" id="KW-0255">Endonuclease</keyword>
<dbReference type="InterPro" id="IPR055132">
    <property type="entry name" value="RNase_J_b_CASP"/>
</dbReference>
<dbReference type="InterPro" id="IPR042173">
    <property type="entry name" value="RNase_J_2"/>
</dbReference>
<evidence type="ECO:0000256" key="4">
    <source>
        <dbReference type="ARBA" id="ARBA00022759"/>
    </source>
</evidence>
<keyword evidence="7 9" id="KW-0269">Exonuclease</keyword>
<feature type="binding site" evidence="12">
    <location>
        <position position="109"/>
    </location>
    <ligand>
        <name>Zn(2+)</name>
        <dbReference type="ChEBI" id="CHEBI:29105"/>
        <label>1</label>
        <note>catalytic</note>
    </ligand>
</feature>
<keyword evidence="1 9" id="KW-0963">Cytoplasm</keyword>
<comment type="subunit">
    <text evidence="9">Homodimer, may be a subunit of the RNA degradosome.</text>
</comment>
<evidence type="ECO:0000256" key="9">
    <source>
        <dbReference type="HAMAP-Rule" id="MF_01491"/>
    </source>
</evidence>
<feature type="binding site" evidence="12">
    <location>
        <position position="114"/>
    </location>
    <ligand>
        <name>Zn(2+)</name>
        <dbReference type="ChEBI" id="CHEBI:29105"/>
        <label>1</label>
        <note>catalytic</note>
    </ligand>
</feature>
<dbReference type="Gene3D" id="3.40.50.10710">
    <property type="entry name" value="Metallo-hydrolase/oxidoreductase"/>
    <property type="match status" value="1"/>
</dbReference>
<dbReference type="InterPro" id="IPR041636">
    <property type="entry name" value="RNase_J_C"/>
</dbReference>
<dbReference type="Gene3D" id="3.60.15.10">
    <property type="entry name" value="Ribonuclease Z/Hydroxyacylglutathione hydrolase-like"/>
    <property type="match status" value="1"/>
</dbReference>
<dbReference type="Pfam" id="PF00753">
    <property type="entry name" value="Lactamase_B"/>
    <property type="match status" value="1"/>
</dbReference>
<feature type="region of interest" description="Disordered" evidence="13">
    <location>
        <begin position="1"/>
        <end position="37"/>
    </location>
</feature>
<dbReference type="EC" id="3.1.-.-" evidence="9"/>
<evidence type="ECO:0000259" key="14">
    <source>
        <dbReference type="SMART" id="SM00849"/>
    </source>
</evidence>
<evidence type="ECO:0000256" key="8">
    <source>
        <dbReference type="ARBA" id="ARBA00022884"/>
    </source>
</evidence>
<comment type="function">
    <text evidence="9">An RNase that has 5'-3' exonuclease and possibly endonuclease activity. Involved in maturation of rRNA and in some organisms also mRNA maturation and/or decay.</text>
</comment>
<name>A0A6J4VR35_9DEIN</name>
<dbReference type="NCBIfam" id="TIGR00649">
    <property type="entry name" value="MG423"/>
    <property type="match status" value="1"/>
</dbReference>
<dbReference type="InterPro" id="IPR011108">
    <property type="entry name" value="RMMBL"/>
</dbReference>
<evidence type="ECO:0000256" key="7">
    <source>
        <dbReference type="ARBA" id="ARBA00022839"/>
    </source>
</evidence>
<evidence type="ECO:0000256" key="12">
    <source>
        <dbReference type="PIRSR" id="PIRSR004803-3"/>
    </source>
</evidence>
<evidence type="ECO:0000256" key="11">
    <source>
        <dbReference type="PIRSR" id="PIRSR004803-2"/>
    </source>
</evidence>
<dbReference type="GO" id="GO:0006364">
    <property type="term" value="P:rRNA processing"/>
    <property type="evidence" value="ECO:0007669"/>
    <property type="project" value="UniProtKB-UniRule"/>
</dbReference>
<keyword evidence="6 12" id="KW-0862">Zinc</keyword>
<dbReference type="PANTHER" id="PTHR43694">
    <property type="entry name" value="RIBONUCLEASE J"/>
    <property type="match status" value="1"/>
</dbReference>
<keyword evidence="12" id="KW-0106">Calcium</keyword>
<proteinExistence type="inferred from homology"/>
<dbReference type="AlphaFoldDB" id="A0A6J4VR35"/>
<reference evidence="15" key="1">
    <citation type="submission" date="2020-02" db="EMBL/GenBank/DDBJ databases">
        <authorList>
            <person name="Meier V. D."/>
        </authorList>
    </citation>
    <scope>NUCLEOTIDE SEQUENCE</scope>
    <source>
        <strain evidence="15">AVDCRST_MAG86</strain>
    </source>
</reference>
<evidence type="ECO:0000256" key="6">
    <source>
        <dbReference type="ARBA" id="ARBA00022833"/>
    </source>
</evidence>
<dbReference type="Gene3D" id="3.10.20.580">
    <property type="match status" value="1"/>
</dbReference>
<organism evidence="15">
    <name type="scientific">uncultured Truepera sp</name>
    <dbReference type="NCBI Taxonomy" id="543023"/>
    <lineage>
        <taxon>Bacteria</taxon>
        <taxon>Thermotogati</taxon>
        <taxon>Deinococcota</taxon>
        <taxon>Deinococci</taxon>
        <taxon>Trueperales</taxon>
        <taxon>Trueperaceae</taxon>
        <taxon>Truepera</taxon>
        <taxon>environmental samples</taxon>
    </lineage>
</organism>
<feature type="binding site" evidence="11">
    <location>
        <begin position="271"/>
        <end position="273"/>
    </location>
    <ligand>
        <name>substrate</name>
    </ligand>
</feature>
<dbReference type="Pfam" id="PF07521">
    <property type="entry name" value="RMMBL"/>
    <property type="match status" value="1"/>
</dbReference>
<feature type="binding site" evidence="12">
    <location>
        <position position="180"/>
    </location>
    <ligand>
        <name>Zn(2+)</name>
        <dbReference type="ChEBI" id="CHEBI:29105"/>
        <label>1</label>
        <note>catalytic</note>
    </ligand>
</feature>
<feature type="active site" description="Proton donor" evidence="10">
    <location>
        <position position="234"/>
    </location>
</feature>
<protein>
    <recommendedName>
        <fullName evidence="9">Ribonuclease J</fullName>
        <shortName evidence="9">RNase J</shortName>
        <ecNumber evidence="9">3.1.-.-</ecNumber>
    </recommendedName>
</protein>
<dbReference type="SMART" id="SM00849">
    <property type="entry name" value="Lactamase_B"/>
    <property type="match status" value="1"/>
</dbReference>
<dbReference type="GO" id="GO:0008270">
    <property type="term" value="F:zinc ion binding"/>
    <property type="evidence" value="ECO:0007669"/>
    <property type="project" value="InterPro"/>
</dbReference>
<comment type="subcellular location">
    <subcellularLocation>
        <location evidence="9">Cytoplasm</location>
    </subcellularLocation>
</comment>
<dbReference type="GO" id="GO:0004534">
    <property type="term" value="F:5'-3' RNA exonuclease activity"/>
    <property type="evidence" value="ECO:0007669"/>
    <property type="project" value="UniProtKB-UniRule"/>
</dbReference>
<dbReference type="InterPro" id="IPR004613">
    <property type="entry name" value="RNase_J"/>
</dbReference>
<comment type="similarity">
    <text evidence="9">Belongs to the metallo-beta-lactamase superfamily. RNA-metabolizing metallo-beta-lactamase-like family. Bacterial RNase J subfamily.</text>
</comment>
<dbReference type="EMBL" id="CADCWP010000319">
    <property type="protein sequence ID" value="CAA9586290.1"/>
    <property type="molecule type" value="Genomic_DNA"/>
</dbReference>
<keyword evidence="8 9" id="KW-0694">RNA-binding</keyword>
<dbReference type="GO" id="GO:0004521">
    <property type="term" value="F:RNA endonuclease activity"/>
    <property type="evidence" value="ECO:0007669"/>
    <property type="project" value="UniProtKB-UniRule"/>
</dbReference>
<feature type="binding site" evidence="12">
    <location>
        <position position="113"/>
    </location>
    <ligand>
        <name>Zn(2+)</name>
        <dbReference type="ChEBI" id="CHEBI:29105"/>
        <label>1</label>
        <note>catalytic</note>
    </ligand>
</feature>